<evidence type="ECO:0000259" key="10">
    <source>
        <dbReference type="Pfam" id="PF13231"/>
    </source>
</evidence>
<keyword evidence="4" id="KW-0808">Transferase</keyword>
<protein>
    <recommendedName>
        <fullName evidence="10">Glycosyltransferase RgtA/B/C/D-like domain-containing protein</fullName>
    </recommendedName>
</protein>
<dbReference type="EMBL" id="BAAATD010000005">
    <property type="protein sequence ID" value="GAA2605167.1"/>
    <property type="molecule type" value="Genomic_DNA"/>
</dbReference>
<feature type="domain" description="Glycosyltransferase RgtA/B/C/D-like" evidence="10">
    <location>
        <begin position="110"/>
        <end position="256"/>
    </location>
</feature>
<evidence type="ECO:0000313" key="12">
    <source>
        <dbReference type="Proteomes" id="UP001501509"/>
    </source>
</evidence>
<keyword evidence="6 9" id="KW-1133">Transmembrane helix</keyword>
<evidence type="ECO:0000256" key="6">
    <source>
        <dbReference type="ARBA" id="ARBA00022989"/>
    </source>
</evidence>
<comment type="subcellular location">
    <subcellularLocation>
        <location evidence="1">Cell membrane</location>
        <topology evidence="1">Multi-pass membrane protein</topology>
    </subcellularLocation>
</comment>
<feature type="compositionally biased region" description="Polar residues" evidence="8">
    <location>
        <begin position="533"/>
        <end position="548"/>
    </location>
</feature>
<evidence type="ECO:0000256" key="7">
    <source>
        <dbReference type="ARBA" id="ARBA00023136"/>
    </source>
</evidence>
<dbReference type="Proteomes" id="UP001501509">
    <property type="component" value="Unassembled WGS sequence"/>
</dbReference>
<sequence length="564" mass="61721">MTQSTLRTPDCGRDTATAATETPRRPLPARRRLPVRLLRRGVVWKSLLVAAASVLVQWLVMPPPLYADPFYVFTAGKLWPDIPLGREPFLDVPHQITRMGLVLPTMIAERLLGDGQVAYFCVAALGGCLFFVGAFLAVRSLFGETAGLVAALVLLVHPFFILVNPYGDEVTWATGAILPDMPGAGLFAMGVAALVAASRRADRRRQTRLLLVAGLCFGCAFLAREFLAFLYLAIPIFVVLLRLPLRRMTFIAAPMLGVLAVNLGHNAVVFGDPLTELRSAAGHGGMPAEPITRLDALSSFPRAMYEWDPLGTIFIVALALNVVGLLATRDRRLALTLVWFAALWAPLTLMSGTIDPTDISLRAWLVRYWFAVLPALAAGGLGSLILLTRRFALPAVRRHVIPAARRAAAPLTRRLAEPRRRTLSRRAGVVSAGALAVAVTAAYLVPAGLLIAEQPRDQAWSELRGWLADEETTVDTIWADERLGQTLTFYTQDVWGEEVWDGEVRTFRQIDGELPAAAVNGPLLHTEWRGQEPPSSHGVQPSTESGWELEWSSSDDVLELWERG</sequence>
<reference evidence="11 12" key="1">
    <citation type="journal article" date="2019" name="Int. J. Syst. Evol. Microbiol.">
        <title>The Global Catalogue of Microorganisms (GCM) 10K type strain sequencing project: providing services to taxonomists for standard genome sequencing and annotation.</title>
        <authorList>
            <consortium name="The Broad Institute Genomics Platform"/>
            <consortium name="The Broad Institute Genome Sequencing Center for Infectious Disease"/>
            <person name="Wu L."/>
            <person name="Ma J."/>
        </authorList>
    </citation>
    <scope>NUCLEOTIDE SEQUENCE [LARGE SCALE GENOMIC DNA]</scope>
    <source>
        <strain evidence="11 12">JCM 6833</strain>
    </source>
</reference>
<feature type="transmembrane region" description="Helical" evidence="9">
    <location>
        <begin position="42"/>
        <end position="60"/>
    </location>
</feature>
<dbReference type="RefSeq" id="WP_344543608.1">
    <property type="nucleotide sequence ID" value="NZ_BAAATD010000005.1"/>
</dbReference>
<evidence type="ECO:0000256" key="9">
    <source>
        <dbReference type="SAM" id="Phobius"/>
    </source>
</evidence>
<feature type="transmembrane region" description="Helical" evidence="9">
    <location>
        <begin position="366"/>
        <end position="388"/>
    </location>
</feature>
<evidence type="ECO:0000256" key="1">
    <source>
        <dbReference type="ARBA" id="ARBA00004651"/>
    </source>
</evidence>
<feature type="transmembrane region" description="Helical" evidence="9">
    <location>
        <begin position="172"/>
        <end position="195"/>
    </location>
</feature>
<comment type="caution">
    <text evidence="11">The sequence shown here is derived from an EMBL/GenBank/DDBJ whole genome shotgun (WGS) entry which is preliminary data.</text>
</comment>
<evidence type="ECO:0000256" key="4">
    <source>
        <dbReference type="ARBA" id="ARBA00022679"/>
    </source>
</evidence>
<keyword evidence="12" id="KW-1185">Reference proteome</keyword>
<evidence type="ECO:0000256" key="2">
    <source>
        <dbReference type="ARBA" id="ARBA00022475"/>
    </source>
</evidence>
<feature type="transmembrane region" description="Helical" evidence="9">
    <location>
        <begin position="309"/>
        <end position="327"/>
    </location>
</feature>
<evidence type="ECO:0000256" key="5">
    <source>
        <dbReference type="ARBA" id="ARBA00022692"/>
    </source>
</evidence>
<keyword evidence="2" id="KW-1003">Cell membrane</keyword>
<accession>A0ABN3PWQ3</accession>
<feature type="transmembrane region" description="Helical" evidence="9">
    <location>
        <begin position="429"/>
        <end position="452"/>
    </location>
</feature>
<name>A0ABN3PWQ3_9ACTN</name>
<evidence type="ECO:0000256" key="8">
    <source>
        <dbReference type="SAM" id="MobiDB-lite"/>
    </source>
</evidence>
<evidence type="ECO:0000313" key="11">
    <source>
        <dbReference type="EMBL" id="GAA2605167.1"/>
    </source>
</evidence>
<feature type="region of interest" description="Disordered" evidence="8">
    <location>
        <begin position="1"/>
        <end position="25"/>
    </location>
</feature>
<keyword evidence="5 9" id="KW-0812">Transmembrane</keyword>
<keyword evidence="7 9" id="KW-0472">Membrane</keyword>
<feature type="transmembrane region" description="Helical" evidence="9">
    <location>
        <begin position="117"/>
        <end position="138"/>
    </location>
</feature>
<evidence type="ECO:0000256" key="3">
    <source>
        <dbReference type="ARBA" id="ARBA00022676"/>
    </source>
</evidence>
<dbReference type="Pfam" id="PF13231">
    <property type="entry name" value="PMT_2"/>
    <property type="match status" value="1"/>
</dbReference>
<proteinExistence type="predicted"/>
<dbReference type="InterPro" id="IPR038731">
    <property type="entry name" value="RgtA/B/C-like"/>
</dbReference>
<feature type="transmembrane region" description="Helical" evidence="9">
    <location>
        <begin position="145"/>
        <end position="166"/>
    </location>
</feature>
<gene>
    <name evidence="11" type="ORF">GCM10010411_44150</name>
</gene>
<dbReference type="PANTHER" id="PTHR33908:SF11">
    <property type="entry name" value="MEMBRANE PROTEIN"/>
    <property type="match status" value="1"/>
</dbReference>
<feature type="region of interest" description="Disordered" evidence="8">
    <location>
        <begin position="526"/>
        <end position="548"/>
    </location>
</feature>
<keyword evidence="3" id="KW-0328">Glycosyltransferase</keyword>
<organism evidence="11 12">
    <name type="scientific">Actinomadura fulvescens</name>
    <dbReference type="NCBI Taxonomy" id="46160"/>
    <lineage>
        <taxon>Bacteria</taxon>
        <taxon>Bacillati</taxon>
        <taxon>Actinomycetota</taxon>
        <taxon>Actinomycetes</taxon>
        <taxon>Streptosporangiales</taxon>
        <taxon>Thermomonosporaceae</taxon>
        <taxon>Actinomadura</taxon>
    </lineage>
</organism>
<feature type="transmembrane region" description="Helical" evidence="9">
    <location>
        <begin position="207"/>
        <end position="223"/>
    </location>
</feature>
<dbReference type="PANTHER" id="PTHR33908">
    <property type="entry name" value="MANNOSYLTRANSFERASE YKCB-RELATED"/>
    <property type="match status" value="1"/>
</dbReference>
<feature type="transmembrane region" description="Helical" evidence="9">
    <location>
        <begin position="334"/>
        <end position="354"/>
    </location>
</feature>
<dbReference type="InterPro" id="IPR050297">
    <property type="entry name" value="LipidA_mod_glycosyltrf_83"/>
</dbReference>